<sequence length="126" mass="14339">MNIFSFSGRLAAAPNLQRHGDTTVCRFRLLRNEYAGKDKQSNANMERTVGINFTAFGRKAESISEHCREGDQLIVAARVEDNSFEKDGVTHYSYNFIIDEFEFGAPGALKRQQLEQQRRTEPNGSY</sequence>
<dbReference type="GO" id="GO:0003697">
    <property type="term" value="F:single-stranded DNA binding"/>
    <property type="evidence" value="ECO:0007669"/>
    <property type="project" value="InterPro"/>
</dbReference>
<dbReference type="AlphaFoldDB" id="A0A1I2HQ43"/>
<dbReference type="CDD" id="cd04496">
    <property type="entry name" value="SSB_OBF"/>
    <property type="match status" value="1"/>
</dbReference>
<accession>A0A1I2HQ43</accession>
<evidence type="ECO:0000313" key="4">
    <source>
        <dbReference type="Proteomes" id="UP000199119"/>
    </source>
</evidence>
<dbReference type="SUPFAM" id="SSF50249">
    <property type="entry name" value="Nucleic acid-binding proteins"/>
    <property type="match status" value="1"/>
</dbReference>
<dbReference type="Gene3D" id="2.40.50.140">
    <property type="entry name" value="Nucleic acid-binding proteins"/>
    <property type="match status" value="1"/>
</dbReference>
<dbReference type="EMBL" id="FONX01000027">
    <property type="protein sequence ID" value="SFF31678.1"/>
    <property type="molecule type" value="Genomic_DNA"/>
</dbReference>
<evidence type="ECO:0000256" key="2">
    <source>
        <dbReference type="PIRNR" id="PIRNR002070"/>
    </source>
</evidence>
<proteinExistence type="predicted"/>
<gene>
    <name evidence="3" type="ORF">SAMN04489711_12717</name>
</gene>
<dbReference type="InterPro" id="IPR000424">
    <property type="entry name" value="Primosome_PriB/ssb"/>
</dbReference>
<name>A0A1I2HQ43_9BURK</name>
<dbReference type="PIRSF" id="PIRSF002070">
    <property type="entry name" value="SSB"/>
    <property type="match status" value="1"/>
</dbReference>
<dbReference type="Pfam" id="PF00436">
    <property type="entry name" value="SSB"/>
    <property type="match status" value="1"/>
</dbReference>
<dbReference type="Proteomes" id="UP000199119">
    <property type="component" value="Unassembled WGS sequence"/>
</dbReference>
<protein>
    <recommendedName>
        <fullName evidence="2">Single-stranded DNA-binding protein</fullName>
    </recommendedName>
</protein>
<dbReference type="PROSITE" id="PS50935">
    <property type="entry name" value="SSB"/>
    <property type="match status" value="1"/>
</dbReference>
<dbReference type="STRING" id="1177982.SAMN04489711_12717"/>
<evidence type="ECO:0000313" key="3">
    <source>
        <dbReference type="EMBL" id="SFF31678.1"/>
    </source>
</evidence>
<dbReference type="InterPro" id="IPR012340">
    <property type="entry name" value="NA-bd_OB-fold"/>
</dbReference>
<evidence type="ECO:0000256" key="1">
    <source>
        <dbReference type="ARBA" id="ARBA00023125"/>
    </source>
</evidence>
<keyword evidence="4" id="KW-1185">Reference proteome</keyword>
<reference evidence="4" key="1">
    <citation type="submission" date="2016-10" db="EMBL/GenBank/DDBJ databases">
        <authorList>
            <person name="Varghese N."/>
            <person name="Submissions S."/>
        </authorList>
    </citation>
    <scope>NUCLEOTIDE SEQUENCE [LARGE SCALE GENOMIC DNA]</scope>
    <source>
        <strain evidence="4">DSM 27981</strain>
    </source>
</reference>
<dbReference type="RefSeq" id="WP_092942453.1">
    <property type="nucleotide sequence ID" value="NZ_FONX01000027.1"/>
</dbReference>
<dbReference type="InterPro" id="IPR011344">
    <property type="entry name" value="ssDNA-bd"/>
</dbReference>
<dbReference type="GO" id="GO:0006260">
    <property type="term" value="P:DNA replication"/>
    <property type="evidence" value="ECO:0007669"/>
    <property type="project" value="InterPro"/>
</dbReference>
<organism evidence="3 4">
    <name type="scientific">Paracidovorax wautersii</name>
    <dbReference type="NCBI Taxonomy" id="1177982"/>
    <lineage>
        <taxon>Bacteria</taxon>
        <taxon>Pseudomonadati</taxon>
        <taxon>Pseudomonadota</taxon>
        <taxon>Betaproteobacteria</taxon>
        <taxon>Burkholderiales</taxon>
        <taxon>Comamonadaceae</taxon>
        <taxon>Paracidovorax</taxon>
    </lineage>
</organism>
<keyword evidence="1 2" id="KW-0238">DNA-binding</keyword>
<dbReference type="OrthoDB" id="2941839at2"/>